<keyword evidence="4" id="KW-1185">Reference proteome</keyword>
<dbReference type="InterPro" id="IPR022789">
    <property type="entry name" value="ParD"/>
</dbReference>
<organism evidence="3 4">
    <name type="scientific">Humisphaera borealis</name>
    <dbReference type="NCBI Taxonomy" id="2807512"/>
    <lineage>
        <taxon>Bacteria</taxon>
        <taxon>Pseudomonadati</taxon>
        <taxon>Planctomycetota</taxon>
        <taxon>Phycisphaerae</taxon>
        <taxon>Tepidisphaerales</taxon>
        <taxon>Tepidisphaeraceae</taxon>
        <taxon>Humisphaera</taxon>
    </lineage>
</organism>
<dbReference type="PANTHER" id="PTHR36582:SF2">
    <property type="entry name" value="ANTITOXIN PARD"/>
    <property type="match status" value="1"/>
</dbReference>
<comment type="similarity">
    <text evidence="1">Belongs to the ParD antitoxin family.</text>
</comment>
<gene>
    <name evidence="3" type="ORF">IPV69_03770</name>
</gene>
<evidence type="ECO:0000256" key="1">
    <source>
        <dbReference type="ARBA" id="ARBA00008580"/>
    </source>
</evidence>
<reference evidence="3 4" key="1">
    <citation type="submission" date="2020-10" db="EMBL/GenBank/DDBJ databases">
        <title>Wide distribution of Phycisphaera-like planctomycetes from WD2101 soil group in peatlands and genome analysis of the first cultivated representative.</title>
        <authorList>
            <person name="Dedysh S.N."/>
            <person name="Beletsky A.V."/>
            <person name="Ivanova A."/>
            <person name="Kulichevskaya I.S."/>
            <person name="Suzina N.E."/>
            <person name="Philippov D.A."/>
            <person name="Rakitin A.L."/>
            <person name="Mardanov A.V."/>
            <person name="Ravin N.V."/>
        </authorList>
    </citation>
    <scope>NUCLEOTIDE SEQUENCE [LARGE SCALE GENOMIC DNA]</scope>
    <source>
        <strain evidence="3 4">M1803</strain>
    </source>
</reference>
<protein>
    <submittedName>
        <fullName evidence="3">Type II toxin-antitoxin system ParD family antitoxin</fullName>
    </submittedName>
</protein>
<dbReference type="KEGG" id="hbs:IPV69_03770"/>
<dbReference type="SUPFAM" id="SSF47598">
    <property type="entry name" value="Ribbon-helix-helix"/>
    <property type="match status" value="1"/>
</dbReference>
<evidence type="ECO:0000313" key="3">
    <source>
        <dbReference type="EMBL" id="QOV92326.1"/>
    </source>
</evidence>
<dbReference type="Pfam" id="PF03693">
    <property type="entry name" value="ParD_antitoxin"/>
    <property type="match status" value="1"/>
</dbReference>
<dbReference type="InterPro" id="IPR010985">
    <property type="entry name" value="Ribbon_hlx_hlx"/>
</dbReference>
<name>A0A7M2X3I6_9BACT</name>
<dbReference type="Gene3D" id="6.10.10.120">
    <property type="entry name" value="Antitoxin ParD1-like"/>
    <property type="match status" value="1"/>
</dbReference>
<proteinExistence type="inferred from homology"/>
<dbReference type="AlphaFoldDB" id="A0A7M2X3I6"/>
<dbReference type="PANTHER" id="PTHR36582">
    <property type="entry name" value="ANTITOXIN PARD"/>
    <property type="match status" value="1"/>
</dbReference>
<evidence type="ECO:0000313" key="4">
    <source>
        <dbReference type="Proteomes" id="UP000593765"/>
    </source>
</evidence>
<keyword evidence="2" id="KW-1277">Toxin-antitoxin system</keyword>
<sequence length="88" mass="10070">MNVSLTAELERFVEQRVASGRYQTASEVVREGLRLLELQERDRDEAFRVLQSKLRSAAERSESGPVIDPDEVLKRIEASKRRRAGRTA</sequence>
<dbReference type="Proteomes" id="UP000593765">
    <property type="component" value="Chromosome"/>
</dbReference>
<evidence type="ECO:0000256" key="2">
    <source>
        <dbReference type="ARBA" id="ARBA00022649"/>
    </source>
</evidence>
<dbReference type="NCBIfam" id="TIGR02606">
    <property type="entry name" value="antidote_CC2985"/>
    <property type="match status" value="1"/>
</dbReference>
<dbReference type="InterPro" id="IPR038296">
    <property type="entry name" value="ParD_sf"/>
</dbReference>
<dbReference type="GO" id="GO:0006355">
    <property type="term" value="P:regulation of DNA-templated transcription"/>
    <property type="evidence" value="ECO:0007669"/>
    <property type="project" value="InterPro"/>
</dbReference>
<accession>A0A7M2X3I6</accession>
<dbReference type="EMBL" id="CP063458">
    <property type="protein sequence ID" value="QOV92326.1"/>
    <property type="molecule type" value="Genomic_DNA"/>
</dbReference>